<dbReference type="EMBL" id="FNGL01000002">
    <property type="protein sequence ID" value="SDK91501.1"/>
    <property type="molecule type" value="Genomic_DNA"/>
</dbReference>
<sequence>MFQWGIVDGNDPTLYAVKLKTYFIRGATRRKSDIYPNPEWGYGILNLRGVFENVRSKFNNKRNVFVRIPKFIMK</sequence>
<gene>
    <name evidence="1" type="ORF">SAMN05216497_102178</name>
</gene>
<reference evidence="1 2" key="1">
    <citation type="submission" date="2016-10" db="EMBL/GenBank/DDBJ databases">
        <authorList>
            <person name="Varghese N."/>
            <person name="Submissions S."/>
        </authorList>
    </citation>
    <scope>NUCLEOTIDE SEQUENCE [LARGE SCALE GENOMIC DNA]</scope>
    <source>
        <strain evidence="1 2">NLAE-zl-C224</strain>
    </source>
</reference>
<evidence type="ECO:0000313" key="1">
    <source>
        <dbReference type="EMBL" id="SDK91501.1"/>
    </source>
</evidence>
<comment type="caution">
    <text evidence="1">The sequence shown here is derived from an EMBL/GenBank/DDBJ whole genome shotgun (WGS) entry which is preliminary data.</text>
</comment>
<dbReference type="Proteomes" id="UP000198811">
    <property type="component" value="Unassembled WGS sequence"/>
</dbReference>
<organism evidence="1 2">
    <name type="scientific">Clostridium cochlearium</name>
    <dbReference type="NCBI Taxonomy" id="1494"/>
    <lineage>
        <taxon>Bacteria</taxon>
        <taxon>Bacillati</taxon>
        <taxon>Bacillota</taxon>
        <taxon>Clostridia</taxon>
        <taxon>Eubacteriales</taxon>
        <taxon>Clostridiaceae</taxon>
        <taxon>Clostridium</taxon>
    </lineage>
</organism>
<accession>A0ABY0QJ02</accession>
<proteinExistence type="predicted"/>
<dbReference type="InterPro" id="IPR036852">
    <property type="entry name" value="Peptidase_S8/S53_dom_sf"/>
</dbReference>
<dbReference type="Gene3D" id="3.40.50.200">
    <property type="entry name" value="Peptidase S8/S53 domain"/>
    <property type="match status" value="1"/>
</dbReference>
<evidence type="ECO:0000313" key="2">
    <source>
        <dbReference type="Proteomes" id="UP000198811"/>
    </source>
</evidence>
<keyword evidence="2" id="KW-1185">Reference proteome</keyword>
<name>A0ABY0QJ02_CLOCO</name>
<protein>
    <submittedName>
        <fullName evidence="1">Uncharacterized protein</fullName>
    </submittedName>
</protein>